<feature type="domain" description="Outer membrane protein beta-barrel" evidence="1">
    <location>
        <begin position="27"/>
        <end position="193"/>
    </location>
</feature>
<comment type="caution">
    <text evidence="2">The sequence shown here is derived from an EMBL/GenBank/DDBJ whole genome shotgun (WGS) entry which is preliminary data.</text>
</comment>
<reference evidence="2" key="1">
    <citation type="submission" date="2021-02" db="EMBL/GenBank/DDBJ databases">
        <title>Natronogracilivirga saccharolytica gen. nov. sp. nov. a new anaerobic, haloalkiliphilic carbohydrate-fermenting bacterium from soda lake and proposing of Cyclonatronumiaceae fam. nov. in the phylum Balneolaeota.</title>
        <authorList>
            <person name="Zhilina T.N."/>
            <person name="Sorokin D.Y."/>
            <person name="Zavarzina D.G."/>
            <person name="Toshchakov S.V."/>
            <person name="Kublanov I.V."/>
        </authorList>
    </citation>
    <scope>NUCLEOTIDE SEQUENCE</scope>
    <source>
        <strain evidence="2">Z-1702</strain>
    </source>
</reference>
<evidence type="ECO:0000259" key="1">
    <source>
        <dbReference type="Pfam" id="PF13568"/>
    </source>
</evidence>
<dbReference type="Pfam" id="PF13568">
    <property type="entry name" value="OMP_b-brl_2"/>
    <property type="match status" value="1"/>
</dbReference>
<dbReference type="RefSeq" id="WP_210513011.1">
    <property type="nucleotide sequence ID" value="NZ_JAFIDN010000011.1"/>
</dbReference>
<accession>A0A8J7RKU6</accession>
<name>A0A8J7RKU6_9BACT</name>
<dbReference type="InterPro" id="IPR025665">
    <property type="entry name" value="Beta-barrel_OMP_2"/>
</dbReference>
<keyword evidence="3" id="KW-1185">Reference proteome</keyword>
<gene>
    <name evidence="2" type="ORF">NATSA_12840</name>
</gene>
<proteinExistence type="predicted"/>
<dbReference type="Proteomes" id="UP000673975">
    <property type="component" value="Unassembled WGS sequence"/>
</dbReference>
<evidence type="ECO:0000313" key="2">
    <source>
        <dbReference type="EMBL" id="MBP3193555.1"/>
    </source>
</evidence>
<evidence type="ECO:0000313" key="3">
    <source>
        <dbReference type="Proteomes" id="UP000673975"/>
    </source>
</evidence>
<dbReference type="AlphaFoldDB" id="A0A8J7RKU6"/>
<sequence length="215" mass="23725">MPRISASSYIFTLAILLVTMLFVRPAQSQLLDYGVKGGVNFSSITETDNSDMLTGFHFGGFVNIRPPLSPISIQPEVLYTRLGTNFEIIPSPGVNDLEPDVIEETLTIDYLQIPVLLNYYLPLPGPLGPKLFAGPYVGFKMDSEYDSEINDIDLTDQLNDLDFGLVFGAGTDISLLLATVHVEARFMLGLESVYTEDFDNDERNRAIMLSAGIAF</sequence>
<dbReference type="EMBL" id="JAFIDN010000011">
    <property type="protein sequence ID" value="MBP3193555.1"/>
    <property type="molecule type" value="Genomic_DNA"/>
</dbReference>
<protein>
    <submittedName>
        <fullName evidence="2">PorT family protein</fullName>
    </submittedName>
</protein>
<organism evidence="2 3">
    <name type="scientific">Natronogracilivirga saccharolytica</name>
    <dbReference type="NCBI Taxonomy" id="2812953"/>
    <lineage>
        <taxon>Bacteria</taxon>
        <taxon>Pseudomonadati</taxon>
        <taxon>Balneolota</taxon>
        <taxon>Balneolia</taxon>
        <taxon>Balneolales</taxon>
        <taxon>Cyclonatronaceae</taxon>
        <taxon>Natronogracilivirga</taxon>
    </lineage>
</organism>